<dbReference type="EMBL" id="JBBWWQ010000003">
    <property type="protein sequence ID" value="KAK8952265.1"/>
    <property type="molecule type" value="Genomic_DNA"/>
</dbReference>
<dbReference type="AlphaFoldDB" id="A0AAP0BYV3"/>
<dbReference type="Gene3D" id="3.40.50.300">
    <property type="entry name" value="P-loop containing nucleotide triphosphate hydrolases"/>
    <property type="match status" value="1"/>
</dbReference>
<evidence type="ECO:0000313" key="1">
    <source>
        <dbReference type="EMBL" id="KAK8952265.1"/>
    </source>
</evidence>
<sequence length="238" mass="26728">MPERFFAGNTPPVSPAADHLSLLSGPPACGKTSLLFQFAINCAADNARTVVFICNKKRLDHKPPFLSREICLLGLDPASEILGRIQMKYVDDYDDIKKYFAAFHLLESFPVAVIIDDFGDFFTKVKYVDKYGPRDRNFSMVHALGLCSNAIAHANKKLQPSDSCKLLLSETHKRDSTSLFIYKRWIDSMFTIEDARGDGAGSFFLKRKPNPYSRPTSIRTAKYSVACPFLTLEEIANQ</sequence>
<dbReference type="GO" id="GO:0000724">
    <property type="term" value="P:double-strand break repair via homologous recombination"/>
    <property type="evidence" value="ECO:0007669"/>
    <property type="project" value="TreeGrafter"/>
</dbReference>
<comment type="caution">
    <text evidence="1">The sequence shown here is derived from an EMBL/GenBank/DDBJ whole genome shotgun (WGS) entry which is preliminary data.</text>
</comment>
<dbReference type="GO" id="GO:0097196">
    <property type="term" value="C:Shu complex"/>
    <property type="evidence" value="ECO:0007669"/>
    <property type="project" value="TreeGrafter"/>
</dbReference>
<dbReference type="Proteomes" id="UP001418222">
    <property type="component" value="Unassembled WGS sequence"/>
</dbReference>
<dbReference type="PANTHER" id="PTHR28653:SF1">
    <property type="entry name" value="ATPASE SWSAP1"/>
    <property type="match status" value="1"/>
</dbReference>
<keyword evidence="2" id="KW-1185">Reference proteome</keyword>
<dbReference type="PANTHER" id="PTHR28653">
    <property type="match status" value="1"/>
</dbReference>
<reference evidence="1 2" key="1">
    <citation type="journal article" date="2022" name="Nat. Plants">
        <title>Genomes of leafy and leafless Platanthera orchids illuminate the evolution of mycoheterotrophy.</title>
        <authorList>
            <person name="Li M.H."/>
            <person name="Liu K.W."/>
            <person name="Li Z."/>
            <person name="Lu H.C."/>
            <person name="Ye Q.L."/>
            <person name="Zhang D."/>
            <person name="Wang J.Y."/>
            <person name="Li Y.F."/>
            <person name="Zhong Z.M."/>
            <person name="Liu X."/>
            <person name="Yu X."/>
            <person name="Liu D.K."/>
            <person name="Tu X.D."/>
            <person name="Liu B."/>
            <person name="Hao Y."/>
            <person name="Liao X.Y."/>
            <person name="Jiang Y.T."/>
            <person name="Sun W.H."/>
            <person name="Chen J."/>
            <person name="Chen Y.Q."/>
            <person name="Ai Y."/>
            <person name="Zhai J.W."/>
            <person name="Wu S.S."/>
            <person name="Zhou Z."/>
            <person name="Hsiao Y.Y."/>
            <person name="Wu W.L."/>
            <person name="Chen Y.Y."/>
            <person name="Lin Y.F."/>
            <person name="Hsu J.L."/>
            <person name="Li C.Y."/>
            <person name="Wang Z.W."/>
            <person name="Zhao X."/>
            <person name="Zhong W.Y."/>
            <person name="Ma X.K."/>
            <person name="Ma L."/>
            <person name="Huang J."/>
            <person name="Chen G.Z."/>
            <person name="Huang M.Z."/>
            <person name="Huang L."/>
            <person name="Peng D.H."/>
            <person name="Luo Y.B."/>
            <person name="Zou S.Q."/>
            <person name="Chen S.P."/>
            <person name="Lan S."/>
            <person name="Tsai W.C."/>
            <person name="Van de Peer Y."/>
            <person name="Liu Z.J."/>
        </authorList>
    </citation>
    <scope>NUCLEOTIDE SEQUENCE [LARGE SCALE GENOMIC DNA]</scope>
    <source>
        <strain evidence="1">Lor287</strain>
    </source>
</reference>
<name>A0AAP0BYV3_9ASPA</name>
<dbReference type="GO" id="GO:0003697">
    <property type="term" value="F:single-stranded DNA binding"/>
    <property type="evidence" value="ECO:0007669"/>
    <property type="project" value="TreeGrafter"/>
</dbReference>
<evidence type="ECO:0000313" key="2">
    <source>
        <dbReference type="Proteomes" id="UP001418222"/>
    </source>
</evidence>
<protein>
    <submittedName>
        <fullName evidence="1">Uncharacterized protein</fullName>
    </submittedName>
</protein>
<organism evidence="1 2">
    <name type="scientific">Platanthera zijinensis</name>
    <dbReference type="NCBI Taxonomy" id="2320716"/>
    <lineage>
        <taxon>Eukaryota</taxon>
        <taxon>Viridiplantae</taxon>
        <taxon>Streptophyta</taxon>
        <taxon>Embryophyta</taxon>
        <taxon>Tracheophyta</taxon>
        <taxon>Spermatophyta</taxon>
        <taxon>Magnoliopsida</taxon>
        <taxon>Liliopsida</taxon>
        <taxon>Asparagales</taxon>
        <taxon>Orchidaceae</taxon>
        <taxon>Orchidoideae</taxon>
        <taxon>Orchideae</taxon>
        <taxon>Orchidinae</taxon>
        <taxon>Platanthera</taxon>
    </lineage>
</organism>
<gene>
    <name evidence="1" type="ORF">KSP39_PZI003873</name>
</gene>
<accession>A0AAP0BYV3</accession>
<proteinExistence type="predicted"/>
<dbReference type="SUPFAM" id="SSF52540">
    <property type="entry name" value="P-loop containing nucleoside triphosphate hydrolases"/>
    <property type="match status" value="1"/>
</dbReference>
<dbReference type="InterPro" id="IPR027417">
    <property type="entry name" value="P-loop_NTPase"/>
</dbReference>